<gene>
    <name evidence="4" type="ORF">PR002_g2093</name>
</gene>
<dbReference type="Gene3D" id="2.40.10.500">
    <property type="match status" value="1"/>
</dbReference>
<feature type="repeat" description="NHL" evidence="2">
    <location>
        <begin position="148"/>
        <end position="178"/>
    </location>
</feature>
<evidence type="ECO:0000313" key="5">
    <source>
        <dbReference type="Proteomes" id="UP000435112"/>
    </source>
</evidence>
<dbReference type="SUPFAM" id="SSF101898">
    <property type="entry name" value="NHL repeat"/>
    <property type="match status" value="1"/>
</dbReference>
<dbReference type="EMBL" id="QXFU01000067">
    <property type="protein sequence ID" value="KAE9045684.1"/>
    <property type="molecule type" value="Genomic_DNA"/>
</dbReference>
<protein>
    <recommendedName>
        <fullName evidence="6">SMP-30/Gluconolactonase/LRE-like region domain-containing protein</fullName>
    </recommendedName>
</protein>
<dbReference type="InterPro" id="IPR011042">
    <property type="entry name" value="6-blade_b-propeller_TolB-like"/>
</dbReference>
<feature type="compositionally biased region" description="Low complexity" evidence="3">
    <location>
        <begin position="387"/>
        <end position="405"/>
    </location>
</feature>
<dbReference type="AlphaFoldDB" id="A0A6A3NW02"/>
<dbReference type="InterPro" id="IPR001258">
    <property type="entry name" value="NHL_repeat"/>
</dbReference>
<evidence type="ECO:0000256" key="3">
    <source>
        <dbReference type="SAM" id="MobiDB-lite"/>
    </source>
</evidence>
<feature type="region of interest" description="Disordered" evidence="3">
    <location>
        <begin position="381"/>
        <end position="420"/>
    </location>
</feature>
<keyword evidence="1" id="KW-0677">Repeat</keyword>
<dbReference type="Pfam" id="PF01436">
    <property type="entry name" value="NHL"/>
    <property type="match status" value="1"/>
</dbReference>
<sequence length="497" mass="53684">MARSRSESSRGQVTRIGSGRRGHLDGFARDAELNRPFGVCALRDGLLVFTDSHNNAVRFVIPESTRRRLHVKTVESSGLLTPKGIAASADERHLFVCDTGHHKIKCAALPSRSALADVDEVTDGVEMFAFAGSGKKGWRDGPALEASFNSPSGVCEYADGTIIVADTGNHCIRQIRRGVNGKLVAKTIAGACASLEARRISGPVQRIGRGGTAIADKRASGYRDGERSLFRSPSAIIAGPTGELLVADTMNNCIRGLIPPSNGTSAWRVSTVCGQTTPGHADGNCESALFDQPVSLCWGEDNNTFFVSDRGNTCIRQVGRSYRDGLSYTWPTEDGDAGGHMIVCDGGANVIKMFPLEELTQQPLNVSERFDSPKLLETTSIRSTFPRSGSESRSSEESVASLSPRTNYTDSEDLGEENQLGNDCEACPCEASRALEEALRANAALQAENLRLRELLQCTFDEIELADKRFSENYQPQFDDSCKLSPAQQSKLVLPSE</sequence>
<organism evidence="4 5">
    <name type="scientific">Phytophthora rubi</name>
    <dbReference type="NCBI Taxonomy" id="129364"/>
    <lineage>
        <taxon>Eukaryota</taxon>
        <taxon>Sar</taxon>
        <taxon>Stramenopiles</taxon>
        <taxon>Oomycota</taxon>
        <taxon>Peronosporomycetes</taxon>
        <taxon>Peronosporales</taxon>
        <taxon>Peronosporaceae</taxon>
        <taxon>Phytophthora</taxon>
    </lineage>
</organism>
<dbReference type="OrthoDB" id="109250at2759"/>
<evidence type="ECO:0008006" key="6">
    <source>
        <dbReference type="Google" id="ProtNLM"/>
    </source>
</evidence>
<dbReference type="PANTHER" id="PTHR46388">
    <property type="entry name" value="NHL REPEAT-CONTAINING PROTEIN 2"/>
    <property type="match status" value="1"/>
</dbReference>
<dbReference type="PROSITE" id="PS51125">
    <property type="entry name" value="NHL"/>
    <property type="match status" value="1"/>
</dbReference>
<comment type="caution">
    <text evidence="4">The sequence shown here is derived from an EMBL/GenBank/DDBJ whole genome shotgun (WGS) entry which is preliminary data.</text>
</comment>
<accession>A0A6A3NW02</accession>
<dbReference type="PANTHER" id="PTHR46388:SF2">
    <property type="entry name" value="NHL REPEAT-CONTAINING PROTEIN 2"/>
    <property type="match status" value="1"/>
</dbReference>
<dbReference type="Gene3D" id="2.120.10.30">
    <property type="entry name" value="TolB, C-terminal domain"/>
    <property type="match status" value="2"/>
</dbReference>
<name>A0A6A3NW02_9STRA</name>
<dbReference type="Proteomes" id="UP000435112">
    <property type="component" value="Unassembled WGS sequence"/>
</dbReference>
<evidence type="ECO:0000256" key="2">
    <source>
        <dbReference type="PROSITE-ProRule" id="PRU00504"/>
    </source>
</evidence>
<proteinExistence type="predicted"/>
<reference evidence="4 5" key="1">
    <citation type="submission" date="2018-09" db="EMBL/GenBank/DDBJ databases">
        <title>Genomic investigation of the strawberry pathogen Phytophthora fragariae indicates pathogenicity is determined by transcriptional variation in three key races.</title>
        <authorList>
            <person name="Adams T.M."/>
            <person name="Armitage A.D."/>
            <person name="Sobczyk M.K."/>
            <person name="Bates H.J."/>
            <person name="Dunwell J.M."/>
            <person name="Nellist C.F."/>
            <person name="Harrison R.J."/>
        </authorList>
    </citation>
    <scope>NUCLEOTIDE SEQUENCE [LARGE SCALE GENOMIC DNA]</scope>
    <source>
        <strain evidence="4 5">SCRP324</strain>
    </source>
</reference>
<evidence type="ECO:0000256" key="1">
    <source>
        <dbReference type="ARBA" id="ARBA00022737"/>
    </source>
</evidence>
<evidence type="ECO:0000313" key="4">
    <source>
        <dbReference type="EMBL" id="KAE9045684.1"/>
    </source>
</evidence>